<evidence type="ECO:0000256" key="4">
    <source>
        <dbReference type="ARBA" id="ARBA00022722"/>
    </source>
</evidence>
<dbReference type="InterPro" id="IPR027806">
    <property type="entry name" value="HARBI1_dom"/>
</dbReference>
<evidence type="ECO:0000313" key="12">
    <source>
        <dbReference type="Proteomes" id="UP000694421"/>
    </source>
</evidence>
<accession>A0A8D0B7C8</accession>
<dbReference type="GO" id="GO:0004518">
    <property type="term" value="F:nuclease activity"/>
    <property type="evidence" value="ECO:0007669"/>
    <property type="project" value="UniProtKB-KW"/>
</dbReference>
<keyword evidence="7" id="KW-0539">Nucleus</keyword>
<dbReference type="Pfam" id="PF13359">
    <property type="entry name" value="DDE_Tnp_4"/>
    <property type="match status" value="1"/>
</dbReference>
<dbReference type="Gene3D" id="3.30.40.10">
    <property type="entry name" value="Zinc/RING finger domain, C3HC4 (zinc finger)"/>
    <property type="match status" value="1"/>
</dbReference>
<keyword evidence="12" id="KW-1185">Reference proteome</keyword>
<feature type="region of interest" description="Disordered" evidence="8">
    <location>
        <begin position="334"/>
        <end position="358"/>
    </location>
</feature>
<organism evidence="11 12">
    <name type="scientific">Salvator merianae</name>
    <name type="common">Argentine black and white tegu</name>
    <name type="synonym">Tupinambis merianae</name>
    <dbReference type="NCBI Taxonomy" id="96440"/>
    <lineage>
        <taxon>Eukaryota</taxon>
        <taxon>Metazoa</taxon>
        <taxon>Chordata</taxon>
        <taxon>Craniata</taxon>
        <taxon>Vertebrata</taxon>
        <taxon>Euteleostomi</taxon>
        <taxon>Lepidosauria</taxon>
        <taxon>Squamata</taxon>
        <taxon>Bifurcata</taxon>
        <taxon>Unidentata</taxon>
        <taxon>Episquamata</taxon>
        <taxon>Laterata</taxon>
        <taxon>Teiioidea</taxon>
        <taxon>Teiidae</taxon>
        <taxon>Salvator</taxon>
    </lineage>
</organism>
<evidence type="ECO:0000256" key="1">
    <source>
        <dbReference type="ARBA" id="ARBA00001968"/>
    </source>
</evidence>
<name>A0A8D0B7C8_SALMN</name>
<comment type="similarity">
    <text evidence="3">Belongs to the HARBI1 family.</text>
</comment>
<sequence length="899" mass="100559">MPLCPALPRHDCARCLPRESHKQLPCRPWLPPGPSPALFLPRTALSERGGRGREGELCPTLAGLLELPSLPGSGPGAKCEEKPGSPPRTLRGRPAQDDGGFPDRGALTSRALTVRFGERALPCPQRGKPFGSPGSLADHQDPPPRERAFTCIDCRSSFVYEEQEAHRIHTQLALGKLFRCFGCSCEAAFAVDQKPGLLQDSAHFGQPGSRYYSLQKDLDQVRQRAAHWTISETKAFVELWGDNHVQTALYDNYRNEVQYKRLSDKMRKMGFHRNLEQCRQRAKDLRRGFKEIKDGHLRSNRARQTMPFFPLLDRFLMMSRGLVIPKVCVDRAKQRGRRSRSRAVEPRGERPLLFPLAPDGAAEPQLRLPGQDSYALALGYPNYQLQRRSQNRYTQGAALPDYELQLPDQDLAAQAIRGPSYQNETPRVHALDLADFPLRLQDQDGSLAVEPFPMSSHGQHQDVVLTPINGHSAANALWPEIATSAERSVGLGVHQQPWHPGKAPSSSAKRMRDLRLRRRRQRTAMARVLLGASYRPSDRTVWSKTQKTDWWDKLVAGHLDEGEWIRYFRMSREAVLDLVEKLRPVLQREDTNMRAAIPVDKRVALTLWKLATSDSYRSVANQFGVGVSTASVIVMEVCEAIHDVLLRHVVQLGDAQAVMDGFERVGFPNCIGIVDETHIPILCSPHGAAAYINGKGLVSMVLQALVDSAGRFMDVYAGWPGGMQDSGLPWGSPLFERMERGAFGPQTATEIEGVAVSPVLLGGPACPLRPWLMKPYSDASSGPREHFNMLLSKCRVAVTYAFERLKGRWRCLLKRLDVAEKNVPLVIVACCILHNICESRNEAMQDGWEEGMDYSDLPSATSEGHADSFDDVEETGEAHGVREAYCAFFERRRREEEEG</sequence>
<keyword evidence="6" id="KW-0378">Hydrolase</keyword>
<dbReference type="Pfam" id="PF13837">
    <property type="entry name" value="Myb_DNA-bind_4"/>
    <property type="match status" value="1"/>
</dbReference>
<dbReference type="InterPro" id="IPR013083">
    <property type="entry name" value="Znf_RING/FYVE/PHD"/>
</dbReference>
<evidence type="ECO:0000256" key="8">
    <source>
        <dbReference type="SAM" id="MobiDB-lite"/>
    </source>
</evidence>
<dbReference type="Ensembl" id="ENSSMRT00000001629.1">
    <property type="protein sequence ID" value="ENSSMRP00000001351.1"/>
    <property type="gene ID" value="ENSSMRG00000001189.1"/>
</dbReference>
<evidence type="ECO:0000256" key="2">
    <source>
        <dbReference type="ARBA" id="ARBA00004123"/>
    </source>
</evidence>
<dbReference type="GO" id="GO:0005634">
    <property type="term" value="C:nucleus"/>
    <property type="evidence" value="ECO:0007669"/>
    <property type="project" value="UniProtKB-SubCell"/>
</dbReference>
<evidence type="ECO:0000256" key="6">
    <source>
        <dbReference type="ARBA" id="ARBA00022801"/>
    </source>
</evidence>
<proteinExistence type="inferred from homology"/>
<evidence type="ECO:0000256" key="5">
    <source>
        <dbReference type="ARBA" id="ARBA00022723"/>
    </source>
</evidence>
<evidence type="ECO:0000313" key="11">
    <source>
        <dbReference type="Ensembl" id="ENSSMRP00000001351.1"/>
    </source>
</evidence>
<keyword evidence="4" id="KW-0540">Nuclease</keyword>
<evidence type="ECO:0000259" key="10">
    <source>
        <dbReference type="Pfam" id="PF13837"/>
    </source>
</evidence>
<dbReference type="GO" id="GO:0016787">
    <property type="term" value="F:hydrolase activity"/>
    <property type="evidence" value="ECO:0007669"/>
    <property type="project" value="UniProtKB-KW"/>
</dbReference>
<dbReference type="AlphaFoldDB" id="A0A8D0B7C8"/>
<feature type="region of interest" description="Disordered" evidence="8">
    <location>
        <begin position="850"/>
        <end position="877"/>
    </location>
</feature>
<evidence type="ECO:0000256" key="7">
    <source>
        <dbReference type="ARBA" id="ARBA00023242"/>
    </source>
</evidence>
<comment type="subcellular location">
    <subcellularLocation>
        <location evidence="2">Nucleus</location>
    </subcellularLocation>
</comment>
<feature type="domain" description="DDE Tnp4" evidence="9">
    <location>
        <begin position="674"/>
        <end position="835"/>
    </location>
</feature>
<dbReference type="OMA" id="RKMGFHR"/>
<evidence type="ECO:0000256" key="3">
    <source>
        <dbReference type="ARBA" id="ARBA00006958"/>
    </source>
</evidence>
<feature type="domain" description="Myb/SANT-like DNA-binding" evidence="10">
    <location>
        <begin position="227"/>
        <end position="314"/>
    </location>
</feature>
<dbReference type="InterPro" id="IPR045249">
    <property type="entry name" value="HARBI1-like"/>
</dbReference>
<reference evidence="11" key="1">
    <citation type="submission" date="2025-08" db="UniProtKB">
        <authorList>
            <consortium name="Ensembl"/>
        </authorList>
    </citation>
    <scope>IDENTIFICATION</scope>
</reference>
<comment type="cofactor">
    <cofactor evidence="1">
        <name>a divalent metal cation</name>
        <dbReference type="ChEBI" id="CHEBI:60240"/>
    </cofactor>
</comment>
<feature type="region of interest" description="Disordered" evidence="8">
    <location>
        <begin position="493"/>
        <end position="512"/>
    </location>
</feature>
<evidence type="ECO:0008006" key="13">
    <source>
        <dbReference type="Google" id="ProtNLM"/>
    </source>
</evidence>
<dbReference type="GeneTree" id="ENSGT00940000163250"/>
<keyword evidence="5" id="KW-0479">Metal-binding</keyword>
<dbReference type="Proteomes" id="UP000694421">
    <property type="component" value="Unplaced"/>
</dbReference>
<dbReference type="PANTHER" id="PTHR22930:SF206">
    <property type="entry name" value="NUCLEASE HARBI1"/>
    <property type="match status" value="1"/>
</dbReference>
<protein>
    <recommendedName>
        <fullName evidence="13">DDE Tnp4 domain-containing protein</fullName>
    </recommendedName>
</protein>
<dbReference type="PANTHER" id="PTHR22930">
    <property type="match status" value="1"/>
</dbReference>
<feature type="region of interest" description="Disordered" evidence="8">
    <location>
        <begin position="67"/>
        <end position="105"/>
    </location>
</feature>
<dbReference type="Gene3D" id="1.10.10.60">
    <property type="entry name" value="Homeodomain-like"/>
    <property type="match status" value="1"/>
</dbReference>
<reference evidence="11" key="2">
    <citation type="submission" date="2025-09" db="UniProtKB">
        <authorList>
            <consortium name="Ensembl"/>
        </authorList>
    </citation>
    <scope>IDENTIFICATION</scope>
</reference>
<dbReference type="GO" id="GO:0046872">
    <property type="term" value="F:metal ion binding"/>
    <property type="evidence" value="ECO:0007669"/>
    <property type="project" value="UniProtKB-KW"/>
</dbReference>
<dbReference type="InterPro" id="IPR044822">
    <property type="entry name" value="Myb_DNA-bind_4"/>
</dbReference>
<evidence type="ECO:0000259" key="9">
    <source>
        <dbReference type="Pfam" id="PF13359"/>
    </source>
</evidence>
<feature type="region of interest" description="Disordered" evidence="8">
    <location>
        <begin position="121"/>
        <end position="144"/>
    </location>
</feature>